<dbReference type="EMBL" id="CAADIA010000013">
    <property type="protein sequence ID" value="VFR39563.1"/>
    <property type="molecule type" value="Genomic_DNA"/>
</dbReference>
<dbReference type="Gene3D" id="1.10.260.40">
    <property type="entry name" value="lambda repressor-like DNA-binding domains"/>
    <property type="match status" value="1"/>
</dbReference>
<gene>
    <name evidence="2" type="ORF">ANK1_2782</name>
    <name evidence="3" type="ORF">ANK2_2783</name>
</gene>
<sequence>MRDAHGLTQTQAGELVLTPLSTVQKWEKGTNRIPPMAWDLFRIRLGVMPPTASL</sequence>
<accession>A0A484S6X3</accession>
<dbReference type="GO" id="GO:0003677">
    <property type="term" value="F:DNA binding"/>
    <property type="evidence" value="ECO:0007669"/>
    <property type="project" value="InterPro"/>
</dbReference>
<protein>
    <recommendedName>
        <fullName evidence="1">HTH cro/C1-type domain-containing protein</fullName>
    </recommendedName>
</protein>
<dbReference type="InterPro" id="IPR001387">
    <property type="entry name" value="Cro/C1-type_HTH"/>
</dbReference>
<dbReference type="CDD" id="cd00093">
    <property type="entry name" value="HTH_XRE"/>
    <property type="match status" value="1"/>
</dbReference>
<evidence type="ECO:0000259" key="1">
    <source>
        <dbReference type="Pfam" id="PF01381"/>
    </source>
</evidence>
<evidence type="ECO:0000313" key="3">
    <source>
        <dbReference type="EMBL" id="VFR58362.1"/>
    </source>
</evidence>
<proteinExistence type="predicted"/>
<dbReference type="AlphaFoldDB" id="A0A484S6X3"/>
<name>A0A484S6X3_9ZZZZ</name>
<organism evidence="3">
    <name type="scientific">plant metagenome</name>
    <dbReference type="NCBI Taxonomy" id="1297885"/>
    <lineage>
        <taxon>unclassified sequences</taxon>
        <taxon>metagenomes</taxon>
        <taxon>organismal metagenomes</taxon>
    </lineage>
</organism>
<reference evidence="3" key="1">
    <citation type="submission" date="2019-03" db="EMBL/GenBank/DDBJ databases">
        <authorList>
            <person name="Danneels B."/>
        </authorList>
    </citation>
    <scope>NUCLEOTIDE SEQUENCE</scope>
</reference>
<dbReference type="SUPFAM" id="SSF47413">
    <property type="entry name" value="lambda repressor-like DNA-binding domains"/>
    <property type="match status" value="1"/>
</dbReference>
<dbReference type="Pfam" id="PF01381">
    <property type="entry name" value="HTH_3"/>
    <property type="match status" value="1"/>
</dbReference>
<evidence type="ECO:0000313" key="2">
    <source>
        <dbReference type="EMBL" id="VFR39563.1"/>
    </source>
</evidence>
<feature type="domain" description="HTH cro/C1-type" evidence="1">
    <location>
        <begin position="1"/>
        <end position="33"/>
    </location>
</feature>
<dbReference type="EMBL" id="CAADIF010000002">
    <property type="protein sequence ID" value="VFR58362.1"/>
    <property type="molecule type" value="Genomic_DNA"/>
</dbReference>
<dbReference type="InterPro" id="IPR010982">
    <property type="entry name" value="Lambda_DNA-bd_dom_sf"/>
</dbReference>